<organism evidence="2 3">
    <name type="scientific">Rodentibacter pneumotropicus</name>
    <dbReference type="NCBI Taxonomy" id="758"/>
    <lineage>
        <taxon>Bacteria</taxon>
        <taxon>Pseudomonadati</taxon>
        <taxon>Pseudomonadota</taxon>
        <taxon>Gammaproteobacteria</taxon>
        <taxon>Pasteurellales</taxon>
        <taxon>Pasteurellaceae</taxon>
        <taxon>Rodentibacter</taxon>
    </lineage>
</organism>
<sequence length="37" mass="4291">MFRGAVAVNLDSKGRIAIPTRYRAEIIEKIKGKWFVR</sequence>
<proteinExistence type="predicted"/>
<dbReference type="KEGG" id="rpne:NCTC8284_03163"/>
<dbReference type="InterPro" id="IPR037914">
    <property type="entry name" value="SpoVT-AbrB_sf"/>
</dbReference>
<name>A0A3S4U1Z2_9PAST</name>
<protein>
    <submittedName>
        <fullName evidence="2">Protein MraZ</fullName>
    </submittedName>
</protein>
<evidence type="ECO:0000259" key="1">
    <source>
        <dbReference type="Pfam" id="PF02381"/>
    </source>
</evidence>
<reference evidence="2 3" key="1">
    <citation type="submission" date="2018-12" db="EMBL/GenBank/DDBJ databases">
        <authorList>
            <consortium name="Pathogen Informatics"/>
        </authorList>
    </citation>
    <scope>NUCLEOTIDE SEQUENCE [LARGE SCALE GENOMIC DNA]</scope>
    <source>
        <strain evidence="2 3">NCTC8284</strain>
    </source>
</reference>
<dbReference type="Proteomes" id="UP000278733">
    <property type="component" value="Chromosome"/>
</dbReference>
<dbReference type="SUPFAM" id="SSF89447">
    <property type="entry name" value="AbrB/MazE/MraZ-like"/>
    <property type="match status" value="1"/>
</dbReference>
<gene>
    <name evidence="2" type="primary">mraZ_3</name>
    <name evidence="2" type="ORF">NCTC8284_03163</name>
</gene>
<dbReference type="Gene3D" id="3.40.1550.20">
    <property type="entry name" value="Transcriptional regulator MraZ domain"/>
    <property type="match status" value="1"/>
</dbReference>
<accession>A0A3S4U1Z2</accession>
<feature type="domain" description="MraZ" evidence="1">
    <location>
        <begin position="1"/>
        <end position="29"/>
    </location>
</feature>
<evidence type="ECO:0000313" key="3">
    <source>
        <dbReference type="Proteomes" id="UP000278733"/>
    </source>
</evidence>
<dbReference type="InterPro" id="IPR038619">
    <property type="entry name" value="MraZ_sf"/>
</dbReference>
<dbReference type="InterPro" id="IPR020603">
    <property type="entry name" value="MraZ_dom"/>
</dbReference>
<dbReference type="AlphaFoldDB" id="A0A3S4U1Z2"/>
<dbReference type="Pfam" id="PF02381">
    <property type="entry name" value="MraZ"/>
    <property type="match status" value="1"/>
</dbReference>
<dbReference type="EMBL" id="LR134405">
    <property type="protein sequence ID" value="VEH67948.1"/>
    <property type="molecule type" value="Genomic_DNA"/>
</dbReference>
<evidence type="ECO:0000313" key="2">
    <source>
        <dbReference type="EMBL" id="VEH67948.1"/>
    </source>
</evidence>